<evidence type="ECO:0000313" key="3">
    <source>
        <dbReference type="Proteomes" id="UP000054032"/>
    </source>
</evidence>
<reference evidence="2 3" key="1">
    <citation type="journal article" date="2013" name="PLoS Genet.">
        <title>Comparative genome structure, secondary metabolite, and effector coding capacity across Cochliobolus pathogens.</title>
        <authorList>
            <person name="Condon B.J."/>
            <person name="Leng Y."/>
            <person name="Wu D."/>
            <person name="Bushley K.E."/>
            <person name="Ohm R.A."/>
            <person name="Otillar R."/>
            <person name="Martin J."/>
            <person name="Schackwitz W."/>
            <person name="Grimwood J."/>
            <person name="MohdZainudin N."/>
            <person name="Xue C."/>
            <person name="Wang R."/>
            <person name="Manning V.A."/>
            <person name="Dhillon B."/>
            <person name="Tu Z.J."/>
            <person name="Steffenson B.J."/>
            <person name="Salamov A."/>
            <person name="Sun H."/>
            <person name="Lowry S."/>
            <person name="LaButti K."/>
            <person name="Han J."/>
            <person name="Copeland A."/>
            <person name="Lindquist E."/>
            <person name="Barry K."/>
            <person name="Schmutz J."/>
            <person name="Baker S.E."/>
            <person name="Ciuffetti L.M."/>
            <person name="Grigoriev I.V."/>
            <person name="Zhong S."/>
            <person name="Turgeon B.G."/>
        </authorList>
    </citation>
    <scope>NUCLEOTIDE SEQUENCE [LARGE SCALE GENOMIC DNA]</scope>
    <source>
        <strain evidence="2 3">ATCC 44560</strain>
    </source>
</reference>
<dbReference type="RefSeq" id="XP_007689808.1">
    <property type="nucleotide sequence ID" value="XM_007691618.1"/>
</dbReference>
<dbReference type="OrthoDB" id="3686703at2759"/>
<keyword evidence="3" id="KW-1185">Reference proteome</keyword>
<evidence type="ECO:0000313" key="2">
    <source>
        <dbReference type="EMBL" id="EUC43662.1"/>
    </source>
</evidence>
<sequence>MATTDQSAQFREPPVGALPEATSTFSSQSDVSAQFREPVTSYSSTDSTTTNDSINDGHANHKPVGEKIKNVLKKPFSSSSSSSTSDSSNKLGEREITSPEMEAAKEVLTAKDLRSP</sequence>
<accession>W6YWB7</accession>
<dbReference type="HOGENOM" id="CLU_1876504_0_0_1"/>
<proteinExistence type="predicted"/>
<feature type="compositionally biased region" description="Polar residues" evidence="1">
    <location>
        <begin position="21"/>
        <end position="32"/>
    </location>
</feature>
<dbReference type="AlphaFoldDB" id="W6YWB7"/>
<dbReference type="Proteomes" id="UP000054032">
    <property type="component" value="Unassembled WGS sequence"/>
</dbReference>
<protein>
    <submittedName>
        <fullName evidence="2">Uncharacterized protein</fullName>
    </submittedName>
</protein>
<evidence type="ECO:0000256" key="1">
    <source>
        <dbReference type="SAM" id="MobiDB-lite"/>
    </source>
</evidence>
<feature type="compositionally biased region" description="Basic and acidic residues" evidence="1">
    <location>
        <begin position="91"/>
        <end position="116"/>
    </location>
</feature>
<gene>
    <name evidence="2" type="ORF">COCMIDRAFT_100190</name>
</gene>
<dbReference type="EMBL" id="KI964022">
    <property type="protein sequence ID" value="EUC43662.1"/>
    <property type="molecule type" value="Genomic_DNA"/>
</dbReference>
<dbReference type="KEGG" id="bor:COCMIDRAFT_100190"/>
<name>W6YWB7_COCMI</name>
<dbReference type="GeneID" id="19117626"/>
<feature type="compositionally biased region" description="Low complexity" evidence="1">
    <location>
        <begin position="77"/>
        <end position="88"/>
    </location>
</feature>
<organism evidence="2 3">
    <name type="scientific">Bipolaris oryzae ATCC 44560</name>
    <dbReference type="NCBI Taxonomy" id="930090"/>
    <lineage>
        <taxon>Eukaryota</taxon>
        <taxon>Fungi</taxon>
        <taxon>Dikarya</taxon>
        <taxon>Ascomycota</taxon>
        <taxon>Pezizomycotina</taxon>
        <taxon>Dothideomycetes</taxon>
        <taxon>Pleosporomycetidae</taxon>
        <taxon>Pleosporales</taxon>
        <taxon>Pleosporineae</taxon>
        <taxon>Pleosporaceae</taxon>
        <taxon>Bipolaris</taxon>
    </lineage>
</organism>
<feature type="region of interest" description="Disordered" evidence="1">
    <location>
        <begin position="1"/>
        <end position="116"/>
    </location>
</feature>
<feature type="compositionally biased region" description="Low complexity" evidence="1">
    <location>
        <begin position="40"/>
        <end position="53"/>
    </location>
</feature>